<protein>
    <submittedName>
        <fullName evidence="3">Uncharacterized protein</fullName>
    </submittedName>
</protein>
<sequence>MSTSGDDCSFLIDLSAFMFVPIFGLVSLRKVDVKDLRAREKRDAVKNVNSGGSSGVQDAEASIE</sequence>
<feature type="transmembrane region" description="Helical" evidence="2">
    <location>
        <begin position="12"/>
        <end position="31"/>
    </location>
</feature>
<evidence type="ECO:0000313" key="3">
    <source>
        <dbReference type="EMBL" id="KAF1963697.1"/>
    </source>
</evidence>
<organism evidence="3 4">
    <name type="scientific">Byssothecium circinans</name>
    <dbReference type="NCBI Taxonomy" id="147558"/>
    <lineage>
        <taxon>Eukaryota</taxon>
        <taxon>Fungi</taxon>
        <taxon>Dikarya</taxon>
        <taxon>Ascomycota</taxon>
        <taxon>Pezizomycotina</taxon>
        <taxon>Dothideomycetes</taxon>
        <taxon>Pleosporomycetidae</taxon>
        <taxon>Pleosporales</taxon>
        <taxon>Massarineae</taxon>
        <taxon>Massarinaceae</taxon>
        <taxon>Byssothecium</taxon>
    </lineage>
</organism>
<keyword evidence="4" id="KW-1185">Reference proteome</keyword>
<accession>A0A6A5URI6</accession>
<gene>
    <name evidence="3" type="ORF">CC80DRAFT_487031</name>
</gene>
<keyword evidence="2" id="KW-1133">Transmembrane helix</keyword>
<reference evidence="3" key="1">
    <citation type="journal article" date="2020" name="Stud. Mycol.">
        <title>101 Dothideomycetes genomes: a test case for predicting lifestyles and emergence of pathogens.</title>
        <authorList>
            <person name="Haridas S."/>
            <person name="Albert R."/>
            <person name="Binder M."/>
            <person name="Bloem J."/>
            <person name="Labutti K."/>
            <person name="Salamov A."/>
            <person name="Andreopoulos B."/>
            <person name="Baker S."/>
            <person name="Barry K."/>
            <person name="Bills G."/>
            <person name="Bluhm B."/>
            <person name="Cannon C."/>
            <person name="Castanera R."/>
            <person name="Culley D."/>
            <person name="Daum C."/>
            <person name="Ezra D."/>
            <person name="Gonzalez J."/>
            <person name="Henrissat B."/>
            <person name="Kuo A."/>
            <person name="Liang C."/>
            <person name="Lipzen A."/>
            <person name="Lutzoni F."/>
            <person name="Magnuson J."/>
            <person name="Mondo S."/>
            <person name="Nolan M."/>
            <person name="Ohm R."/>
            <person name="Pangilinan J."/>
            <person name="Park H.-J."/>
            <person name="Ramirez L."/>
            <person name="Alfaro M."/>
            <person name="Sun H."/>
            <person name="Tritt A."/>
            <person name="Yoshinaga Y."/>
            <person name="Zwiers L.-H."/>
            <person name="Turgeon B."/>
            <person name="Goodwin S."/>
            <person name="Spatafora J."/>
            <person name="Crous P."/>
            <person name="Grigoriev I."/>
        </authorList>
    </citation>
    <scope>NUCLEOTIDE SEQUENCE</scope>
    <source>
        <strain evidence="3">CBS 675.92</strain>
    </source>
</reference>
<evidence type="ECO:0000256" key="2">
    <source>
        <dbReference type="SAM" id="Phobius"/>
    </source>
</evidence>
<evidence type="ECO:0000256" key="1">
    <source>
        <dbReference type="SAM" id="MobiDB-lite"/>
    </source>
</evidence>
<keyword evidence="2" id="KW-0812">Transmembrane</keyword>
<proteinExistence type="predicted"/>
<name>A0A6A5URI6_9PLEO</name>
<dbReference type="Proteomes" id="UP000800035">
    <property type="component" value="Unassembled WGS sequence"/>
</dbReference>
<dbReference type="EMBL" id="ML976977">
    <property type="protein sequence ID" value="KAF1963697.1"/>
    <property type="molecule type" value="Genomic_DNA"/>
</dbReference>
<evidence type="ECO:0000313" key="4">
    <source>
        <dbReference type="Proteomes" id="UP000800035"/>
    </source>
</evidence>
<feature type="region of interest" description="Disordered" evidence="1">
    <location>
        <begin position="44"/>
        <end position="64"/>
    </location>
</feature>
<dbReference type="AlphaFoldDB" id="A0A6A5URI6"/>
<keyword evidence="2" id="KW-0472">Membrane</keyword>